<name>A0AAU7Q5V4_9GAMM</name>
<evidence type="ECO:0000313" key="14">
    <source>
        <dbReference type="EMBL" id="XBS68297.1"/>
    </source>
</evidence>
<evidence type="ECO:0000256" key="3">
    <source>
        <dbReference type="ARBA" id="ARBA00005009"/>
    </source>
</evidence>
<dbReference type="GO" id="GO:0046654">
    <property type="term" value="P:tetrahydrofolate biosynthetic process"/>
    <property type="evidence" value="ECO:0007669"/>
    <property type="project" value="UniProtKB-ARBA"/>
</dbReference>
<feature type="domain" description="Anthranilate synthase component I N-terminal" evidence="13">
    <location>
        <begin position="17"/>
        <end position="151"/>
    </location>
</feature>
<dbReference type="EC" id="2.6.1.85" evidence="5"/>
<proteinExistence type="inferred from homology"/>
<evidence type="ECO:0000256" key="6">
    <source>
        <dbReference type="ARBA" id="ARBA00022679"/>
    </source>
</evidence>
<dbReference type="EMBL" id="CP157947">
    <property type="protein sequence ID" value="XBS68297.1"/>
    <property type="molecule type" value="Genomic_DNA"/>
</dbReference>
<dbReference type="Pfam" id="PF04715">
    <property type="entry name" value="Anth_synt_I_N"/>
    <property type="match status" value="1"/>
</dbReference>
<evidence type="ECO:0000256" key="1">
    <source>
        <dbReference type="ARBA" id="ARBA00001000"/>
    </source>
</evidence>
<dbReference type="InterPro" id="IPR006805">
    <property type="entry name" value="Anth_synth_I_N"/>
</dbReference>
<keyword evidence="7" id="KW-0460">Magnesium</keyword>
<dbReference type="NCBIfam" id="TIGR00553">
    <property type="entry name" value="pabB"/>
    <property type="match status" value="1"/>
</dbReference>
<dbReference type="GO" id="GO:0046820">
    <property type="term" value="F:4-amino-4-deoxychorismate synthase activity"/>
    <property type="evidence" value="ECO:0007669"/>
    <property type="project" value="UniProtKB-EC"/>
</dbReference>
<gene>
    <name evidence="14" type="primary">pabB</name>
    <name evidence="14" type="ORF">ABK905_16165</name>
</gene>
<evidence type="ECO:0000256" key="8">
    <source>
        <dbReference type="ARBA" id="ARBA00022909"/>
    </source>
</evidence>
<keyword evidence="8" id="KW-0289">Folate biosynthesis</keyword>
<sequence length="458" mass="50548">MNTPQLIDLPYHPDALTALFAPYASRPWSVLLHSGHADHADSRFDIMAAEPIATLVTQGESTVITQDGKVRHSAADPFLLVQEQLDAAGIHAETLDDLPFLGGALGLFGYDLARRLESLPRRAVRDIELPDMAVGIYDWAVIADHRLCRLTLISYRDTDRRRSELASGAVGASAPFTLTTAWRSNMSRDEYGVKFRRVQQHLLAGDCYQVCLAQRFHAAYSGDEWQAFRHLLRHNRAPFSAFIRLPRQAVLSLSPERFLRLRRRRIQTRPIKGTLPRLADPQADRIQGMALAASAKDQAENLMIVDLLRNDIGRVAVPGSVKVPELFKIEAFPAVHHMVSTITAALPDAVPPCSLLRACFPGGSITGAPKVSAMKIIDALEPQRRNAWCGSIGYVSFCGSLDSNIAIRTLVAENQQLFCWGGGGIVADSSEEAEYQETLAKLATILPLLEKFDCDDYV</sequence>
<organism evidence="14">
    <name type="scientific">Acerihabitans sp. KWT182</name>
    <dbReference type="NCBI Taxonomy" id="3157919"/>
    <lineage>
        <taxon>Bacteria</taxon>
        <taxon>Pseudomonadati</taxon>
        <taxon>Pseudomonadota</taxon>
        <taxon>Gammaproteobacteria</taxon>
        <taxon>Enterobacterales</taxon>
        <taxon>Pectobacteriaceae</taxon>
        <taxon>Acerihabitans</taxon>
    </lineage>
</organism>
<evidence type="ECO:0000256" key="2">
    <source>
        <dbReference type="ARBA" id="ARBA00001946"/>
    </source>
</evidence>
<dbReference type="NCBIfam" id="NF012009">
    <property type="entry name" value="PRK15465.1"/>
    <property type="match status" value="1"/>
</dbReference>
<dbReference type="GO" id="GO:0046656">
    <property type="term" value="P:folic acid biosynthetic process"/>
    <property type="evidence" value="ECO:0007669"/>
    <property type="project" value="UniProtKB-KW"/>
</dbReference>
<feature type="domain" description="Chorismate-utilising enzyme C-terminal" evidence="12">
    <location>
        <begin position="188"/>
        <end position="441"/>
    </location>
</feature>
<dbReference type="PANTHER" id="PTHR11236:SF50">
    <property type="entry name" value="AMINODEOXYCHORISMATE SYNTHASE COMPONENT 1"/>
    <property type="match status" value="1"/>
</dbReference>
<accession>A0AAU7Q5V4</accession>
<protein>
    <recommendedName>
        <fullName evidence="10">Aminodeoxychorismate synthase component 1</fullName>
        <ecNumber evidence="5">2.6.1.85</ecNumber>
    </recommendedName>
    <alternativeName>
        <fullName evidence="11">4-amino-4-deoxychorismate synthase component 1</fullName>
    </alternativeName>
</protein>
<dbReference type="InterPro" id="IPR019999">
    <property type="entry name" value="Anth_synth_I-like"/>
</dbReference>
<comment type="similarity">
    <text evidence="4">Belongs to the anthranilate synthase component I family.</text>
</comment>
<comment type="subunit">
    <text evidence="9">Monomer. Heterodimer consisting of two non-identical subunits: a glutamine amidotransferase subunit (PabA) and a aminodeoxychorismate synthase subunit (PabB).</text>
</comment>
<evidence type="ECO:0000256" key="7">
    <source>
        <dbReference type="ARBA" id="ARBA00022842"/>
    </source>
</evidence>
<dbReference type="SUPFAM" id="SSF56322">
    <property type="entry name" value="ADC synthase"/>
    <property type="match status" value="1"/>
</dbReference>
<comment type="cofactor">
    <cofactor evidence="2">
        <name>Mg(2+)</name>
        <dbReference type="ChEBI" id="CHEBI:18420"/>
    </cofactor>
</comment>
<dbReference type="InterPro" id="IPR005802">
    <property type="entry name" value="ADC_synth_comp_1"/>
</dbReference>
<evidence type="ECO:0000256" key="5">
    <source>
        <dbReference type="ARBA" id="ARBA00013139"/>
    </source>
</evidence>
<dbReference type="PRINTS" id="PR00095">
    <property type="entry name" value="ANTSNTHASEI"/>
</dbReference>
<dbReference type="AlphaFoldDB" id="A0AAU7Q5V4"/>
<comment type="catalytic activity">
    <reaction evidence="1">
        <text>chorismate + L-glutamine = 4-amino-4-deoxychorismate + L-glutamate</text>
        <dbReference type="Rhea" id="RHEA:11672"/>
        <dbReference type="ChEBI" id="CHEBI:29748"/>
        <dbReference type="ChEBI" id="CHEBI:29985"/>
        <dbReference type="ChEBI" id="CHEBI:58359"/>
        <dbReference type="ChEBI" id="CHEBI:58406"/>
        <dbReference type="EC" id="2.6.1.85"/>
    </reaction>
</comment>
<evidence type="ECO:0000256" key="11">
    <source>
        <dbReference type="ARBA" id="ARBA00078907"/>
    </source>
</evidence>
<dbReference type="GO" id="GO:0000162">
    <property type="term" value="P:L-tryptophan biosynthetic process"/>
    <property type="evidence" value="ECO:0007669"/>
    <property type="project" value="TreeGrafter"/>
</dbReference>
<dbReference type="PANTHER" id="PTHR11236">
    <property type="entry name" value="AMINOBENZOATE/ANTHRANILATE SYNTHASE"/>
    <property type="match status" value="1"/>
</dbReference>
<evidence type="ECO:0000259" key="12">
    <source>
        <dbReference type="Pfam" id="PF00425"/>
    </source>
</evidence>
<comment type="pathway">
    <text evidence="3">Cofactor biosynthesis; tetrahydrofolate biosynthesis; 4-aminobenzoate from chorismate: step 1/2.</text>
</comment>
<dbReference type="Pfam" id="PF00425">
    <property type="entry name" value="Chorismate_bind"/>
    <property type="match status" value="1"/>
</dbReference>
<evidence type="ECO:0000256" key="9">
    <source>
        <dbReference type="ARBA" id="ARBA00062013"/>
    </source>
</evidence>
<evidence type="ECO:0000259" key="13">
    <source>
        <dbReference type="Pfam" id="PF04715"/>
    </source>
</evidence>
<evidence type="ECO:0000256" key="4">
    <source>
        <dbReference type="ARBA" id="ARBA00009562"/>
    </source>
</evidence>
<dbReference type="FunFam" id="3.60.120.10:FF:000004">
    <property type="entry name" value="Aminodeoxychorismate synthase, component I"/>
    <property type="match status" value="1"/>
</dbReference>
<reference evidence="14" key="1">
    <citation type="submission" date="2024-06" db="EMBL/GenBank/DDBJ databases">
        <authorList>
            <person name="Coelho C."/>
            <person name="Bento M."/>
            <person name="Garcia E."/>
            <person name="Camelo A."/>
            <person name="Brandao I."/>
            <person name="Espirito Santo C."/>
            <person name="Trovao J."/>
            <person name="Verissimo A."/>
            <person name="Costa J."/>
            <person name="Tiago I."/>
        </authorList>
    </citation>
    <scope>NUCLEOTIDE SEQUENCE</scope>
    <source>
        <strain evidence="14">KWT182</strain>
    </source>
</reference>
<dbReference type="InterPro" id="IPR005801">
    <property type="entry name" value="ADC_synthase"/>
</dbReference>
<dbReference type="Gene3D" id="3.60.120.10">
    <property type="entry name" value="Anthranilate synthase"/>
    <property type="match status" value="1"/>
</dbReference>
<evidence type="ECO:0000256" key="10">
    <source>
        <dbReference type="ARBA" id="ARBA00070463"/>
    </source>
</evidence>
<keyword evidence="6" id="KW-0808">Transferase</keyword>
<dbReference type="InterPro" id="IPR015890">
    <property type="entry name" value="Chorismate_C"/>
</dbReference>